<feature type="region of interest" description="Disordered" evidence="1">
    <location>
        <begin position="182"/>
        <end position="203"/>
    </location>
</feature>
<evidence type="ECO:0000313" key="3">
    <source>
        <dbReference type="Proteomes" id="UP000324800"/>
    </source>
</evidence>
<feature type="compositionally biased region" description="Basic and acidic residues" evidence="1">
    <location>
        <begin position="639"/>
        <end position="659"/>
    </location>
</feature>
<gene>
    <name evidence="2" type="ORF">EZS28_017705</name>
</gene>
<feature type="region of interest" description="Disordered" evidence="1">
    <location>
        <begin position="231"/>
        <end position="255"/>
    </location>
</feature>
<evidence type="ECO:0000313" key="2">
    <source>
        <dbReference type="EMBL" id="KAA6386770.1"/>
    </source>
</evidence>
<feature type="compositionally biased region" description="Basic and acidic residues" evidence="1">
    <location>
        <begin position="298"/>
        <end position="309"/>
    </location>
</feature>
<feature type="compositionally biased region" description="Basic and acidic residues" evidence="1">
    <location>
        <begin position="618"/>
        <end position="629"/>
    </location>
</feature>
<sequence length="675" mass="79160">MKAHRGKKQFFREPDEPQFVKAFNRSKERRKVVGKAQSQMEIQLFEYQKTFDDIKNLDIDNDLKKKIQDEMLKQFESSGVHKINVESTGDDPHRKLLQMQGQLPEDEDDDNEEDIIEPLNINQSEQKQIKVQNIQNLTPQPQQQTKLDSLQTTLQELQTITSDDIQQIMQSAKNKAKYLSSSISTKGQQTQINGPTNNEDEDEDEVELDFVGIGQMGVELLSEMYDQIKQQKEKEEEMKQTKEREALEQEQEKRDHRISIRKKMILDEEFNHDGLWERGQTVFRYDNMIDDDDDDDQENRNNEDIRDDNNGDDVDMDQDDDDDDQKINKLDQKNIDSNKRPDNYYSNFDVPTKIIRPLQQNINHALPQLISDKFQQQKSLQSQNAGNYGIKVNKDVSPLIKVNQSETEKIKQKDSVNRVKMIVINDGDEIADLLSNVFDKQINKDQNIKQMNKSKEGKDRNTSNNDKMKQDKKDMKNNQSFEDDFFGIANEQDDNKEDNILNEDWDTLMQKIKRKRETDFEQEVKDEGIKKEGKYELFGKQEYSNLDDETDEQRNDNLFSGFGVKRINRDEDDYQQQENETGLYDRITNIQQSNLQIGKVKGNEQQKERQRGGFGGNERGRGYNKDNRGRGKGHKHPNDKKLDKELTEIKKVWDGKEGKQSLQQFESQTQGKKWK</sequence>
<dbReference type="AlphaFoldDB" id="A0A5J4VWC5"/>
<evidence type="ECO:0000256" key="1">
    <source>
        <dbReference type="SAM" id="MobiDB-lite"/>
    </source>
</evidence>
<feature type="region of interest" description="Disordered" evidence="1">
    <location>
        <begin position="287"/>
        <end position="345"/>
    </location>
</feature>
<feature type="compositionally biased region" description="Basic and acidic residues" evidence="1">
    <location>
        <begin position="445"/>
        <end position="476"/>
    </location>
</feature>
<feature type="region of interest" description="Disordered" evidence="1">
    <location>
        <begin position="445"/>
        <end position="478"/>
    </location>
</feature>
<dbReference type="Proteomes" id="UP000324800">
    <property type="component" value="Unassembled WGS sequence"/>
</dbReference>
<accession>A0A5J4VWC5</accession>
<organism evidence="2 3">
    <name type="scientific">Streblomastix strix</name>
    <dbReference type="NCBI Taxonomy" id="222440"/>
    <lineage>
        <taxon>Eukaryota</taxon>
        <taxon>Metamonada</taxon>
        <taxon>Preaxostyla</taxon>
        <taxon>Oxymonadida</taxon>
        <taxon>Streblomastigidae</taxon>
        <taxon>Streblomastix</taxon>
    </lineage>
</organism>
<feature type="compositionally biased region" description="Acidic residues" evidence="1">
    <location>
        <begin position="288"/>
        <end position="297"/>
    </location>
</feature>
<feature type="compositionally biased region" description="Acidic residues" evidence="1">
    <location>
        <begin position="310"/>
        <end position="324"/>
    </location>
</feature>
<reference evidence="2 3" key="1">
    <citation type="submission" date="2019-03" db="EMBL/GenBank/DDBJ databases">
        <title>Single cell metagenomics reveals metabolic interactions within the superorganism composed of flagellate Streblomastix strix and complex community of Bacteroidetes bacteria on its surface.</title>
        <authorList>
            <person name="Treitli S.C."/>
            <person name="Kolisko M."/>
            <person name="Husnik F."/>
            <person name="Keeling P."/>
            <person name="Hampl V."/>
        </authorList>
    </citation>
    <scope>NUCLEOTIDE SEQUENCE [LARGE SCALE GENOMIC DNA]</scope>
    <source>
        <strain evidence="2">ST1C</strain>
    </source>
</reference>
<feature type="compositionally biased region" description="Basic and acidic residues" evidence="1">
    <location>
        <begin position="325"/>
        <end position="342"/>
    </location>
</feature>
<name>A0A5J4VWC5_9EUKA</name>
<proteinExistence type="predicted"/>
<protein>
    <submittedName>
        <fullName evidence="2">Uncharacterized protein</fullName>
    </submittedName>
</protein>
<feature type="compositionally biased region" description="Basic and acidic residues" evidence="1">
    <location>
        <begin position="601"/>
        <end position="611"/>
    </location>
</feature>
<feature type="compositionally biased region" description="Polar residues" evidence="1">
    <location>
        <begin position="660"/>
        <end position="675"/>
    </location>
</feature>
<dbReference type="EMBL" id="SNRW01004660">
    <property type="protein sequence ID" value="KAA6386770.1"/>
    <property type="molecule type" value="Genomic_DNA"/>
</dbReference>
<feature type="region of interest" description="Disordered" evidence="1">
    <location>
        <begin position="596"/>
        <end position="675"/>
    </location>
</feature>
<comment type="caution">
    <text evidence="2">The sequence shown here is derived from an EMBL/GenBank/DDBJ whole genome shotgun (WGS) entry which is preliminary data.</text>
</comment>
<feature type="compositionally biased region" description="Polar residues" evidence="1">
    <location>
        <begin position="182"/>
        <end position="197"/>
    </location>
</feature>